<dbReference type="NCBIfam" id="NF010480">
    <property type="entry name" value="PRK13905.1"/>
    <property type="match status" value="1"/>
</dbReference>
<evidence type="ECO:0000313" key="21">
    <source>
        <dbReference type="EMBL" id="GEQ98582.1"/>
    </source>
</evidence>
<dbReference type="NCBIfam" id="TIGR00179">
    <property type="entry name" value="murB"/>
    <property type="match status" value="1"/>
</dbReference>
<dbReference type="GO" id="GO:0008360">
    <property type="term" value="P:regulation of cell shape"/>
    <property type="evidence" value="ECO:0007669"/>
    <property type="project" value="UniProtKB-KW"/>
</dbReference>
<feature type="active site" evidence="19">
    <location>
        <position position="178"/>
    </location>
</feature>
<dbReference type="Pfam" id="PF01565">
    <property type="entry name" value="FAD_binding_4"/>
    <property type="match status" value="1"/>
</dbReference>
<comment type="pathway">
    <text evidence="4 19">Cell wall biogenesis; peptidoglycan biosynthesis.</text>
</comment>
<dbReference type="EC" id="1.3.1.98" evidence="5 19"/>
<evidence type="ECO:0000256" key="11">
    <source>
        <dbReference type="ARBA" id="ARBA00022857"/>
    </source>
</evidence>
<name>A0A5A7MRC5_9PROT</name>
<keyword evidence="7 19" id="KW-0963">Cytoplasm</keyword>
<evidence type="ECO:0000256" key="3">
    <source>
        <dbReference type="ARBA" id="ARBA00004496"/>
    </source>
</evidence>
<dbReference type="EMBL" id="BKCL01000007">
    <property type="protein sequence ID" value="GEQ98582.1"/>
    <property type="molecule type" value="Genomic_DNA"/>
</dbReference>
<keyword evidence="11 19" id="KW-0521">NADP</keyword>
<comment type="catalytic activity">
    <reaction evidence="18 19">
        <text>UDP-N-acetyl-alpha-D-muramate + NADP(+) = UDP-N-acetyl-3-O-(1-carboxyvinyl)-alpha-D-glucosamine + NADPH + H(+)</text>
        <dbReference type="Rhea" id="RHEA:12248"/>
        <dbReference type="ChEBI" id="CHEBI:15378"/>
        <dbReference type="ChEBI" id="CHEBI:57783"/>
        <dbReference type="ChEBI" id="CHEBI:58349"/>
        <dbReference type="ChEBI" id="CHEBI:68483"/>
        <dbReference type="ChEBI" id="CHEBI:70757"/>
        <dbReference type="EC" id="1.3.1.98"/>
    </reaction>
</comment>
<dbReference type="SUPFAM" id="SSF56194">
    <property type="entry name" value="Uridine diphospho-N-Acetylenolpyruvylglucosamine reductase, MurB, C-terminal domain"/>
    <property type="match status" value="1"/>
</dbReference>
<evidence type="ECO:0000256" key="16">
    <source>
        <dbReference type="ARBA" id="ARBA00023316"/>
    </source>
</evidence>
<dbReference type="SUPFAM" id="SSF56176">
    <property type="entry name" value="FAD-binding/transporter-associated domain-like"/>
    <property type="match status" value="1"/>
</dbReference>
<evidence type="ECO:0000256" key="15">
    <source>
        <dbReference type="ARBA" id="ARBA00023306"/>
    </source>
</evidence>
<dbReference type="InterPro" id="IPR016169">
    <property type="entry name" value="FAD-bd_PCMH_sub2"/>
</dbReference>
<evidence type="ECO:0000256" key="5">
    <source>
        <dbReference type="ARBA" id="ARBA00012518"/>
    </source>
</evidence>
<evidence type="ECO:0000256" key="8">
    <source>
        <dbReference type="ARBA" id="ARBA00022618"/>
    </source>
</evidence>
<dbReference type="PANTHER" id="PTHR21071:SF4">
    <property type="entry name" value="UDP-N-ACETYLENOLPYRUVOYLGLUCOSAMINE REDUCTASE"/>
    <property type="match status" value="1"/>
</dbReference>
<dbReference type="RefSeq" id="WP_150000853.1">
    <property type="nucleotide sequence ID" value="NZ_BKCL01000007.1"/>
</dbReference>
<dbReference type="PROSITE" id="PS51387">
    <property type="entry name" value="FAD_PCMH"/>
    <property type="match status" value="1"/>
</dbReference>
<dbReference type="InterPro" id="IPR006094">
    <property type="entry name" value="Oxid_FAD_bind_N"/>
</dbReference>
<comment type="cofactor">
    <cofactor evidence="1 19">
        <name>FAD</name>
        <dbReference type="ChEBI" id="CHEBI:57692"/>
    </cofactor>
</comment>
<evidence type="ECO:0000256" key="19">
    <source>
        <dbReference type="HAMAP-Rule" id="MF_00037"/>
    </source>
</evidence>
<comment type="caution">
    <text evidence="21">The sequence shown here is derived from an EMBL/GenBank/DDBJ whole genome shotgun (WGS) entry which is preliminary data.</text>
</comment>
<dbReference type="InterPro" id="IPR016166">
    <property type="entry name" value="FAD-bd_PCMH"/>
</dbReference>
<dbReference type="PANTHER" id="PTHR21071">
    <property type="entry name" value="UDP-N-ACETYLENOLPYRUVOYLGLUCOSAMINE REDUCTASE"/>
    <property type="match status" value="1"/>
</dbReference>
<keyword evidence="10 19" id="KW-0274">FAD</keyword>
<accession>A0A5A7MRC5</accession>
<gene>
    <name evidence="19 21" type="primary">murB</name>
    <name evidence="21" type="ORF">JCM17844_22190</name>
</gene>
<dbReference type="GO" id="GO:0005829">
    <property type="term" value="C:cytosol"/>
    <property type="evidence" value="ECO:0007669"/>
    <property type="project" value="TreeGrafter"/>
</dbReference>
<evidence type="ECO:0000256" key="2">
    <source>
        <dbReference type="ARBA" id="ARBA00003921"/>
    </source>
</evidence>
<comment type="subcellular location">
    <subcellularLocation>
        <location evidence="3 19">Cytoplasm</location>
    </subcellularLocation>
</comment>
<dbReference type="InterPro" id="IPR036318">
    <property type="entry name" value="FAD-bd_PCMH-like_sf"/>
</dbReference>
<feature type="domain" description="FAD-binding PCMH-type" evidence="20">
    <location>
        <begin position="34"/>
        <end position="198"/>
    </location>
</feature>
<proteinExistence type="inferred from homology"/>
<keyword evidence="14 19" id="KW-0560">Oxidoreductase</keyword>
<keyword evidence="8 19" id="KW-0132">Cell division</keyword>
<reference evidence="21 22" key="1">
    <citation type="submission" date="2019-09" db="EMBL/GenBank/DDBJ databases">
        <title>NBRP : Genome information of microbial organism related human and environment.</title>
        <authorList>
            <person name="Hattori M."/>
            <person name="Oshima K."/>
            <person name="Inaba H."/>
            <person name="Suda W."/>
            <person name="Sakamoto M."/>
            <person name="Iino T."/>
            <person name="Kitahara M."/>
            <person name="Oshida Y."/>
            <person name="Iida T."/>
            <person name="Kudo T."/>
            <person name="Itoh T."/>
            <person name="Ohkuma M."/>
        </authorList>
    </citation>
    <scope>NUCLEOTIDE SEQUENCE [LARGE SCALE GENOMIC DNA]</scope>
    <source>
        <strain evidence="21 22">Hi-2</strain>
    </source>
</reference>
<dbReference type="Proteomes" id="UP000322084">
    <property type="component" value="Unassembled WGS sequence"/>
</dbReference>
<evidence type="ECO:0000256" key="9">
    <source>
        <dbReference type="ARBA" id="ARBA00022630"/>
    </source>
</evidence>
<keyword evidence="12 19" id="KW-0133">Cell shape</keyword>
<dbReference type="InterPro" id="IPR016167">
    <property type="entry name" value="FAD-bd_PCMH_sub1"/>
</dbReference>
<evidence type="ECO:0000256" key="13">
    <source>
        <dbReference type="ARBA" id="ARBA00022984"/>
    </source>
</evidence>
<evidence type="ECO:0000256" key="10">
    <source>
        <dbReference type="ARBA" id="ARBA00022827"/>
    </source>
</evidence>
<dbReference type="InterPro" id="IPR011601">
    <property type="entry name" value="MurB_C"/>
</dbReference>
<dbReference type="InterPro" id="IPR003170">
    <property type="entry name" value="MurB"/>
</dbReference>
<evidence type="ECO:0000256" key="17">
    <source>
        <dbReference type="ARBA" id="ARBA00031026"/>
    </source>
</evidence>
<evidence type="ECO:0000256" key="7">
    <source>
        <dbReference type="ARBA" id="ARBA00022490"/>
    </source>
</evidence>
<dbReference type="Gene3D" id="3.90.78.10">
    <property type="entry name" value="UDP-N-acetylenolpyruvoylglucosamine reductase, C-terminal domain"/>
    <property type="match status" value="1"/>
</dbReference>
<dbReference type="InterPro" id="IPR036635">
    <property type="entry name" value="MurB_C_sf"/>
</dbReference>
<keyword evidence="13 19" id="KW-0573">Peptidoglycan synthesis</keyword>
<dbReference type="GO" id="GO:0071555">
    <property type="term" value="P:cell wall organization"/>
    <property type="evidence" value="ECO:0007669"/>
    <property type="project" value="UniProtKB-KW"/>
</dbReference>
<dbReference type="AlphaFoldDB" id="A0A5A7MRC5"/>
<keyword evidence="16 19" id="KW-0961">Cell wall biogenesis/degradation</keyword>
<dbReference type="GO" id="GO:0008762">
    <property type="term" value="F:UDP-N-acetylmuramate dehydrogenase activity"/>
    <property type="evidence" value="ECO:0007669"/>
    <property type="project" value="UniProtKB-UniRule"/>
</dbReference>
<evidence type="ECO:0000256" key="12">
    <source>
        <dbReference type="ARBA" id="ARBA00022960"/>
    </source>
</evidence>
<dbReference type="HAMAP" id="MF_00037">
    <property type="entry name" value="MurB"/>
    <property type="match status" value="1"/>
</dbReference>
<evidence type="ECO:0000256" key="1">
    <source>
        <dbReference type="ARBA" id="ARBA00001974"/>
    </source>
</evidence>
<dbReference type="GO" id="GO:0009252">
    <property type="term" value="P:peptidoglycan biosynthetic process"/>
    <property type="evidence" value="ECO:0007669"/>
    <property type="project" value="UniProtKB-UniRule"/>
</dbReference>
<feature type="active site" evidence="19">
    <location>
        <position position="297"/>
    </location>
</feature>
<comment type="similarity">
    <text evidence="19">Belongs to the MurB family.</text>
</comment>
<feature type="active site" description="Proton donor" evidence="19">
    <location>
        <position position="227"/>
    </location>
</feature>
<dbReference type="Gene3D" id="3.30.465.10">
    <property type="match status" value="1"/>
</dbReference>
<protein>
    <recommendedName>
        <fullName evidence="6 19">UDP-N-acetylenolpyruvoylglucosamine reductase</fullName>
        <ecNumber evidence="5 19">1.3.1.98</ecNumber>
    </recommendedName>
    <alternativeName>
        <fullName evidence="17 19">UDP-N-acetylmuramate dehydrogenase</fullName>
    </alternativeName>
</protein>
<evidence type="ECO:0000259" key="20">
    <source>
        <dbReference type="PROSITE" id="PS51387"/>
    </source>
</evidence>
<evidence type="ECO:0000256" key="6">
    <source>
        <dbReference type="ARBA" id="ARBA00015188"/>
    </source>
</evidence>
<evidence type="ECO:0000256" key="4">
    <source>
        <dbReference type="ARBA" id="ARBA00004752"/>
    </source>
</evidence>
<evidence type="ECO:0000256" key="18">
    <source>
        <dbReference type="ARBA" id="ARBA00048914"/>
    </source>
</evidence>
<evidence type="ECO:0000313" key="22">
    <source>
        <dbReference type="Proteomes" id="UP000322084"/>
    </source>
</evidence>
<comment type="function">
    <text evidence="2 19">Cell wall formation.</text>
</comment>
<dbReference type="Pfam" id="PF02873">
    <property type="entry name" value="MurB_C"/>
    <property type="match status" value="1"/>
</dbReference>
<dbReference type="GO" id="GO:0051301">
    <property type="term" value="P:cell division"/>
    <property type="evidence" value="ECO:0007669"/>
    <property type="project" value="UniProtKB-KW"/>
</dbReference>
<dbReference type="UniPathway" id="UPA00219"/>
<evidence type="ECO:0000256" key="14">
    <source>
        <dbReference type="ARBA" id="ARBA00023002"/>
    </source>
</evidence>
<organism evidence="21 22">
    <name type="scientific">Iodidimonas gelatinilytica</name>
    <dbReference type="NCBI Taxonomy" id="1236966"/>
    <lineage>
        <taxon>Bacteria</taxon>
        <taxon>Pseudomonadati</taxon>
        <taxon>Pseudomonadota</taxon>
        <taxon>Alphaproteobacteria</taxon>
        <taxon>Iodidimonadales</taxon>
        <taxon>Iodidimonadaceae</taxon>
        <taxon>Iodidimonas</taxon>
    </lineage>
</organism>
<dbReference type="Gene3D" id="3.30.43.10">
    <property type="entry name" value="Uridine Diphospho-n-acetylenolpyruvylglucosamine Reductase, domain 2"/>
    <property type="match status" value="1"/>
</dbReference>
<keyword evidence="9 19" id="KW-0285">Flavoprotein</keyword>
<keyword evidence="15 19" id="KW-0131">Cell cycle</keyword>
<sequence length="309" mass="32946">MMAAHASSHWTEDLPPLKGRLEANVPLARYSWFRTGGPAELFFEPADQDDLCALLGTLPADVPLTVLGVGSNILIRDGGVDGLVIRMGKAMGQIARDGDCLMVGAGASDFAVAHAARDYGLSGLEFLRGVPGSIGGAVRMNAGAYGVEMADILVDACIMDRFGHIRTVACADLDFSYRHSGLSDRDVVVSARLRGVPGERERIEARMAEISKAREDAQPLRSRTGGSTFKNPPGMKAWELIDRAGCRGMTLGGAQISEKHTNFLINTGTASSGDLEDLGDMVRQCVADQCGVTLDWEIRRIGKRAGGAR</sequence>
<dbReference type="GO" id="GO:0071949">
    <property type="term" value="F:FAD binding"/>
    <property type="evidence" value="ECO:0007669"/>
    <property type="project" value="InterPro"/>
</dbReference>